<dbReference type="EMBL" id="ADLF01000004">
    <property type="protein sequence ID" value="EKU91617.1"/>
    <property type="molecule type" value="Genomic_DNA"/>
</dbReference>
<protein>
    <submittedName>
        <fullName evidence="1">Uncharacterized protein</fullName>
    </submittedName>
</protein>
<keyword evidence="2" id="KW-1185">Reference proteome</keyword>
<sequence>MKVTGIISASNSESSNFPQNRLLLLCLFLTPKVENDEKSNECITYSYLHMQLFNSCNHKRQYPIFPPANRTFI</sequence>
<comment type="caution">
    <text evidence="1">The sequence shown here is derived from an EMBL/GenBank/DDBJ whole genome shotgun (WGS) entry which is preliminary data.</text>
</comment>
<reference evidence="1 2" key="1">
    <citation type="submission" date="2012-09" db="EMBL/GenBank/DDBJ databases">
        <title>The Genome Sequence of Bacteroides oleiciplenus YIT 12058.</title>
        <authorList>
            <consortium name="The Broad Institute Genome Sequencing Platform"/>
            <person name="Earl A."/>
            <person name="Ward D."/>
            <person name="Feldgarden M."/>
            <person name="Gevers D."/>
            <person name="Morotomi M."/>
            <person name="Walker B."/>
            <person name="Young S.K."/>
            <person name="Zeng Q."/>
            <person name="Gargeya S."/>
            <person name="Fitzgerald M."/>
            <person name="Haas B."/>
            <person name="Abouelleil A."/>
            <person name="Alvarado L."/>
            <person name="Arachchi H.M."/>
            <person name="Berlin A.M."/>
            <person name="Chapman S.B."/>
            <person name="Goldberg J."/>
            <person name="Griggs A."/>
            <person name="Gujja S."/>
            <person name="Hansen M."/>
            <person name="Howarth C."/>
            <person name="Imamovic A."/>
            <person name="Larimer J."/>
            <person name="McCowen C."/>
            <person name="Montmayeur A."/>
            <person name="Murphy C."/>
            <person name="Neiman D."/>
            <person name="Pearson M."/>
            <person name="Priest M."/>
            <person name="Roberts A."/>
            <person name="Saif S."/>
            <person name="Shea T."/>
            <person name="Sisk P."/>
            <person name="Sykes S."/>
            <person name="Wortman J."/>
            <person name="Nusbaum C."/>
            <person name="Birren B."/>
        </authorList>
    </citation>
    <scope>NUCLEOTIDE SEQUENCE [LARGE SCALE GENOMIC DNA]</scope>
    <source>
        <strain evidence="1 2">YIT 12058</strain>
    </source>
</reference>
<dbReference type="Proteomes" id="UP000009872">
    <property type="component" value="Unassembled WGS sequence"/>
</dbReference>
<accession>K9EKY2</accession>
<organism evidence="1 2">
    <name type="scientific">Bacteroides oleiciplenus YIT 12058</name>
    <dbReference type="NCBI Taxonomy" id="742727"/>
    <lineage>
        <taxon>Bacteria</taxon>
        <taxon>Pseudomonadati</taxon>
        <taxon>Bacteroidota</taxon>
        <taxon>Bacteroidia</taxon>
        <taxon>Bacteroidales</taxon>
        <taxon>Bacteroidaceae</taxon>
        <taxon>Bacteroides</taxon>
    </lineage>
</organism>
<dbReference type="AlphaFoldDB" id="K9EKY2"/>
<gene>
    <name evidence="1" type="ORF">HMPREF9447_01028</name>
</gene>
<dbReference type="HOGENOM" id="CLU_2696929_0_0_10"/>
<evidence type="ECO:0000313" key="1">
    <source>
        <dbReference type="EMBL" id="EKU91617.1"/>
    </source>
</evidence>
<name>K9EKY2_9BACE</name>
<proteinExistence type="predicted"/>
<dbReference type="STRING" id="742727.HMPREF9447_01028"/>
<evidence type="ECO:0000313" key="2">
    <source>
        <dbReference type="Proteomes" id="UP000009872"/>
    </source>
</evidence>